<evidence type="ECO:0000259" key="12">
    <source>
        <dbReference type="Pfam" id="PF25508"/>
    </source>
</evidence>
<dbReference type="Proteomes" id="UP000663834">
    <property type="component" value="Unassembled WGS sequence"/>
</dbReference>
<dbReference type="GO" id="GO:0005261">
    <property type="term" value="F:monoatomic cation channel activity"/>
    <property type="evidence" value="ECO:0007669"/>
    <property type="project" value="TreeGrafter"/>
</dbReference>
<dbReference type="GO" id="GO:0030001">
    <property type="term" value="P:metal ion transport"/>
    <property type="evidence" value="ECO:0007669"/>
    <property type="project" value="TreeGrafter"/>
</dbReference>
<dbReference type="SUPFAM" id="SSF140860">
    <property type="entry name" value="Pseudo ankyrin repeat-like"/>
    <property type="match status" value="1"/>
</dbReference>
<evidence type="ECO:0008006" key="15">
    <source>
        <dbReference type="Google" id="ProtNLM"/>
    </source>
</evidence>
<proteinExistence type="predicted"/>
<dbReference type="EMBL" id="CAJNOW010000326">
    <property type="protein sequence ID" value="CAF1272172.1"/>
    <property type="molecule type" value="Genomic_DNA"/>
</dbReference>
<feature type="transmembrane region" description="Helical" evidence="9">
    <location>
        <begin position="884"/>
        <end position="905"/>
    </location>
</feature>
<reference evidence="13" key="1">
    <citation type="submission" date="2021-02" db="EMBL/GenBank/DDBJ databases">
        <authorList>
            <person name="Nowell W R."/>
        </authorList>
    </citation>
    <scope>NUCLEOTIDE SEQUENCE</scope>
</reference>
<keyword evidence="4 9" id="KW-1133">Transmembrane helix</keyword>
<protein>
    <recommendedName>
        <fullName evidence="15">Transient receptor potential cation channel subfamily M member 2</fullName>
    </recommendedName>
</protein>
<evidence type="ECO:0000256" key="3">
    <source>
        <dbReference type="ARBA" id="ARBA00022692"/>
    </source>
</evidence>
<dbReference type="InterPro" id="IPR005821">
    <property type="entry name" value="Ion_trans_dom"/>
</dbReference>
<accession>A0A815BNJ7</accession>
<keyword evidence="7" id="KW-0407">Ion channel</keyword>
<gene>
    <name evidence="13" type="ORF">KQP761_LOCUS3344</name>
</gene>
<feature type="transmembrane region" description="Helical" evidence="9">
    <location>
        <begin position="925"/>
        <end position="947"/>
    </location>
</feature>
<organism evidence="13 14">
    <name type="scientific">Rotaria magnacalcarata</name>
    <dbReference type="NCBI Taxonomy" id="392030"/>
    <lineage>
        <taxon>Eukaryota</taxon>
        <taxon>Metazoa</taxon>
        <taxon>Spiralia</taxon>
        <taxon>Gnathifera</taxon>
        <taxon>Rotifera</taxon>
        <taxon>Eurotatoria</taxon>
        <taxon>Bdelloidea</taxon>
        <taxon>Philodinida</taxon>
        <taxon>Philodinidae</taxon>
        <taxon>Rotaria</taxon>
    </lineage>
</organism>
<dbReference type="InterPro" id="IPR041491">
    <property type="entry name" value="TRPM_SLOG"/>
</dbReference>
<evidence type="ECO:0000256" key="7">
    <source>
        <dbReference type="ARBA" id="ARBA00023303"/>
    </source>
</evidence>
<evidence type="ECO:0000256" key="1">
    <source>
        <dbReference type="ARBA" id="ARBA00004141"/>
    </source>
</evidence>
<feature type="region of interest" description="Disordered" evidence="8">
    <location>
        <begin position="1185"/>
        <end position="1204"/>
    </location>
</feature>
<comment type="caution">
    <text evidence="13">The sequence shown here is derived from an EMBL/GenBank/DDBJ whole genome shotgun (WGS) entry which is preliminary data.</text>
</comment>
<keyword evidence="5" id="KW-0406">Ion transport</keyword>
<evidence type="ECO:0000256" key="4">
    <source>
        <dbReference type="ARBA" id="ARBA00022989"/>
    </source>
</evidence>
<dbReference type="Pfam" id="PF18139">
    <property type="entry name" value="LSDAT_euk"/>
    <property type="match status" value="3"/>
</dbReference>
<dbReference type="PANTHER" id="PTHR13800:SF1">
    <property type="entry name" value="TRANSIENT RECEPTOR POTENTIAL CATION CHANNEL TRPM"/>
    <property type="match status" value="1"/>
</dbReference>
<comment type="subcellular location">
    <subcellularLocation>
        <location evidence="1">Membrane</location>
        <topology evidence="1">Multi-pass membrane protein</topology>
    </subcellularLocation>
</comment>
<feature type="domain" description="Ion transport" evidence="10">
    <location>
        <begin position="782"/>
        <end position="1043"/>
    </location>
</feature>
<dbReference type="PANTHER" id="PTHR13800">
    <property type="entry name" value="TRANSIENT RECEPTOR POTENTIAL CATION CHANNEL, SUBFAMILY M, MEMBER 6"/>
    <property type="match status" value="1"/>
</dbReference>
<feature type="transmembrane region" description="Helical" evidence="9">
    <location>
        <begin position="859"/>
        <end position="878"/>
    </location>
</feature>
<name>A0A815BNJ7_9BILA</name>
<dbReference type="GO" id="GO:0005886">
    <property type="term" value="C:plasma membrane"/>
    <property type="evidence" value="ECO:0007669"/>
    <property type="project" value="TreeGrafter"/>
</dbReference>
<keyword evidence="3 9" id="KW-0812">Transmembrane</keyword>
<feature type="transmembrane region" description="Helical" evidence="9">
    <location>
        <begin position="1009"/>
        <end position="1032"/>
    </location>
</feature>
<dbReference type="OrthoDB" id="310870at2759"/>
<evidence type="ECO:0000259" key="11">
    <source>
        <dbReference type="Pfam" id="PF18139"/>
    </source>
</evidence>
<feature type="transmembrane region" description="Helical" evidence="9">
    <location>
        <begin position="704"/>
        <end position="728"/>
    </location>
</feature>
<feature type="domain" description="TRPM SLOG" evidence="11">
    <location>
        <begin position="52"/>
        <end position="113"/>
    </location>
</feature>
<dbReference type="InterPro" id="IPR057366">
    <property type="entry name" value="TRPM-like"/>
</dbReference>
<keyword evidence="6 9" id="KW-0472">Membrane</keyword>
<sequence length="1204" mass="138239">MFSELAQHMRNLQEIIRRLNIYESDDKPVLTREYGFLKFDDDPISSNTRLSQFIRMALDTDAAAVVEFMEQGWKLPNPDLIISVIGGGQQFHMSPHLRQAFQQGLVIAAATTSKTNTLLRPRGKARLRSTMEVQGSSSEVQGSTSEVHGNAWLITTGVNTGVVKEVGEALNKYRYTHQKHGLDISCIGIGSWKYTAGCEQLIRSETQNMADLNNPLNAIAKSSKYQSRYRNQANQMDEPDEYFIRSYVTKQHEQYQRDLEPNHTHFLLFDDGSTSTKNMLSQRAAMEKYARFIHVPNTPIDILTPIVMVLVEGGPFSVRTICQALESNTPLVVIRESGRAADLVADLYDYFCRLDDHDHEQRVETGLSNKKNDQIIDTRDEELESILEKTRVDNNPWVDDIKYDLCRILRSRKNMVTIFQFSSEQLHGNLEDSILEALFNAAKLSGNDSDEQKTRVAELKLATAWNKLGYAQKHILTANTITKWTESDLCEALLDAVRRDRVGFVELLIDYGTPVGNLTGHKIEQLYAMADHGLPIESKFEEALPTRSDYYATYFTSEFANCTDLKLDTSLPLGKNSIRELFLWAVFHDRFDLAKYLCSKTWNQTMAPLIAAHIYTLAATVAVHAQTKEHYTKMASQFDVFAKSIIDQCFANDVFFGVDLLKQPAVAFNNLQLLGVAQRADCQSFLASDCVQKFGNINYKRQAIYFRVFVCSIIFPLIPIFAVFLPYVHEHREIVRSDTNQSKNRNPAMIRTVIISDKDPVDGFVPWPKRISYFYRAPVVRFFYNIIFFVLFLGLFSYVLLFDYFPLNIYGESRSNIKKLPLPISEMILHICLWSLIVEELRQFILMDISDYFATVWNWIDLTAILVYLLGLATRFIVREGFFAMSKILLCLDLIIWFLATLRLFTAFERLGPKLVMILNTMRDLLFFLYFIVIFLFAFSITSWSLINSVSEVHWEYSDSGKLLNATVTITGNHTWSWKLLKDITDYGVRKVFAQIDPIAGNDSYSNTAFILTIMFVAIANILLLNVLIALFNVTIQSVQEKSHDIWRCQRFVIVDEYSTKTPLPPPFNIVYYIFLAIQRIVKRIRSHHKQRRSSTTETLLNDIKTINEPIPSQFKGNKKIQLFSIPYSYELLPIVSDAMQRESAIASDYWRSMLKPDEDDHTETTLNNIERKLDHMKLRMEASTCVTSGNHHGKQQINRESDV</sequence>
<evidence type="ECO:0000256" key="8">
    <source>
        <dbReference type="SAM" id="MobiDB-lite"/>
    </source>
</evidence>
<evidence type="ECO:0000313" key="14">
    <source>
        <dbReference type="Proteomes" id="UP000663834"/>
    </source>
</evidence>
<keyword evidence="2" id="KW-0813">Transport</keyword>
<feature type="domain" description="TRPM SLOG" evidence="11">
    <location>
        <begin position="149"/>
        <end position="212"/>
    </location>
</feature>
<evidence type="ECO:0000313" key="13">
    <source>
        <dbReference type="EMBL" id="CAF1272172.1"/>
    </source>
</evidence>
<evidence type="ECO:0000256" key="6">
    <source>
        <dbReference type="ARBA" id="ARBA00023136"/>
    </source>
</evidence>
<evidence type="ECO:0000256" key="2">
    <source>
        <dbReference type="ARBA" id="ARBA00022448"/>
    </source>
</evidence>
<evidence type="ECO:0000259" key="10">
    <source>
        <dbReference type="Pfam" id="PF00520"/>
    </source>
</evidence>
<dbReference type="Pfam" id="PF25508">
    <property type="entry name" value="TRPM2"/>
    <property type="match status" value="1"/>
</dbReference>
<feature type="domain" description="TRPM SLOG" evidence="11">
    <location>
        <begin position="245"/>
        <end position="387"/>
    </location>
</feature>
<feature type="transmembrane region" description="Helical" evidence="9">
    <location>
        <begin position="779"/>
        <end position="800"/>
    </location>
</feature>
<evidence type="ECO:0000256" key="9">
    <source>
        <dbReference type="SAM" id="Phobius"/>
    </source>
</evidence>
<dbReference type="InterPro" id="IPR050927">
    <property type="entry name" value="TRPM"/>
</dbReference>
<dbReference type="AlphaFoldDB" id="A0A815BNJ7"/>
<evidence type="ECO:0000256" key="5">
    <source>
        <dbReference type="ARBA" id="ARBA00023065"/>
    </source>
</evidence>
<dbReference type="Pfam" id="PF00520">
    <property type="entry name" value="Ion_trans"/>
    <property type="match status" value="1"/>
</dbReference>
<feature type="domain" description="TRPM-like" evidence="12">
    <location>
        <begin position="572"/>
        <end position="687"/>
    </location>
</feature>
<feature type="compositionally biased region" description="Polar residues" evidence="8">
    <location>
        <begin position="1185"/>
        <end position="1197"/>
    </location>
</feature>